<reference evidence="6" key="1">
    <citation type="submission" date="2018-02" db="EMBL/GenBank/DDBJ databases">
        <title>Genome sequencing of Solimonas sp. HR-BB.</title>
        <authorList>
            <person name="Lee Y."/>
            <person name="Jeon C.O."/>
        </authorList>
    </citation>
    <scope>NUCLEOTIDE SEQUENCE [LARGE SCALE GENOMIC DNA]</scope>
    <source>
        <strain evidence="6">HR-U</strain>
    </source>
</reference>
<evidence type="ECO:0000313" key="5">
    <source>
        <dbReference type="EMBL" id="PQA59632.1"/>
    </source>
</evidence>
<dbReference type="PANTHER" id="PTHR12147">
    <property type="entry name" value="METALLOPEPTIDASE M28 FAMILY MEMBER"/>
    <property type="match status" value="1"/>
</dbReference>
<keyword evidence="6" id="KW-1185">Reference proteome</keyword>
<proteinExistence type="predicted"/>
<comment type="caution">
    <text evidence="5">The sequence shown here is derived from an EMBL/GenBank/DDBJ whole genome shotgun (WGS) entry which is preliminary data.</text>
</comment>
<evidence type="ECO:0000256" key="1">
    <source>
        <dbReference type="ARBA" id="ARBA00004613"/>
    </source>
</evidence>
<gene>
    <name evidence="5" type="ORF">C5O19_08355</name>
</gene>
<dbReference type="GO" id="GO:0005576">
    <property type="term" value="C:extracellular region"/>
    <property type="evidence" value="ECO:0007669"/>
    <property type="project" value="UniProtKB-SubCell"/>
</dbReference>
<dbReference type="Gene3D" id="3.40.630.10">
    <property type="entry name" value="Zn peptidases"/>
    <property type="match status" value="1"/>
</dbReference>
<dbReference type="InterPro" id="IPR013783">
    <property type="entry name" value="Ig-like_fold"/>
</dbReference>
<organism evidence="5 6">
    <name type="scientific">Siphonobacter curvatus</name>
    <dbReference type="NCBI Taxonomy" id="2094562"/>
    <lineage>
        <taxon>Bacteria</taxon>
        <taxon>Pseudomonadati</taxon>
        <taxon>Bacteroidota</taxon>
        <taxon>Cytophagia</taxon>
        <taxon>Cytophagales</taxon>
        <taxon>Cytophagaceae</taxon>
        <taxon>Siphonobacter</taxon>
    </lineage>
</organism>
<dbReference type="Proteomes" id="UP000239590">
    <property type="component" value="Unassembled WGS sequence"/>
</dbReference>
<dbReference type="GO" id="GO:0006508">
    <property type="term" value="P:proteolysis"/>
    <property type="evidence" value="ECO:0007669"/>
    <property type="project" value="InterPro"/>
</dbReference>
<dbReference type="SUPFAM" id="SSF49265">
    <property type="entry name" value="Fibronectin type III"/>
    <property type="match status" value="1"/>
</dbReference>
<evidence type="ECO:0000256" key="2">
    <source>
        <dbReference type="ARBA" id="ARBA00022525"/>
    </source>
</evidence>
<dbReference type="InterPro" id="IPR045175">
    <property type="entry name" value="M28_fam"/>
</dbReference>
<keyword evidence="3" id="KW-0378">Hydrolase</keyword>
<sequence>MFKRLLATAFLAVPLVGSSQQILNRDPEIDRYVKAVSADSMRATVEKLVSFGSRHTLSSVSDPQRGIGAARRWTLAKFQSYAKNSGGRLTAQLQSWTLKPDGRRVDKEHEIANIVATLKGSDPNDDRIFVISAHIDSRALDIMNRDIDSPGANDDGSGVATALELARILSAAKFPATIVFLIVSGEEQSLLGAEYYAQQAVDKKMNLEAILNNDTMGSSAGSDIGMIDNTRLRVFSEGLPAYQTAEQAAKIRAIGAEGDGKTRQLARYMKEVGERYMENLEVVLIFRNDRFQRGGDHTPFVNKGFAAVRITEMNENFDHQHHDIHTENGKEYGDLQKFMDFEYLRKNAAVNLATLANLAKAPQMPQDVQIEVRGSASYAKLNWKAPKAGKVKGYYVLIRETYQPFWQKKLYTTETSITLPYSRDSYFFAIQAVSEHGNESLPVIPLPSR</sequence>
<keyword evidence="3" id="KW-0482">Metalloprotease</keyword>
<protein>
    <submittedName>
        <fullName evidence="5">Peptidase M28</fullName>
    </submittedName>
</protein>
<dbReference type="SUPFAM" id="SSF53187">
    <property type="entry name" value="Zn-dependent exopeptidases"/>
    <property type="match status" value="1"/>
</dbReference>
<dbReference type="RefSeq" id="WP_104711271.1">
    <property type="nucleotide sequence ID" value="NZ_PTRA01000001.1"/>
</dbReference>
<dbReference type="InterPro" id="IPR003961">
    <property type="entry name" value="FN3_dom"/>
</dbReference>
<dbReference type="Pfam" id="PF04389">
    <property type="entry name" value="Peptidase_M28"/>
    <property type="match status" value="1"/>
</dbReference>
<evidence type="ECO:0000256" key="3">
    <source>
        <dbReference type="ARBA" id="ARBA00023049"/>
    </source>
</evidence>
<name>A0A2S7IPL7_9BACT</name>
<dbReference type="CDD" id="cd00063">
    <property type="entry name" value="FN3"/>
    <property type="match status" value="1"/>
</dbReference>
<keyword evidence="3" id="KW-0645">Protease</keyword>
<dbReference type="GO" id="GO:0008235">
    <property type="term" value="F:metalloexopeptidase activity"/>
    <property type="evidence" value="ECO:0007669"/>
    <property type="project" value="InterPro"/>
</dbReference>
<dbReference type="InterPro" id="IPR007484">
    <property type="entry name" value="Peptidase_M28"/>
</dbReference>
<dbReference type="OrthoDB" id="9787436at2"/>
<dbReference type="EMBL" id="PTRA01000001">
    <property type="protein sequence ID" value="PQA59632.1"/>
    <property type="molecule type" value="Genomic_DNA"/>
</dbReference>
<dbReference type="PANTHER" id="PTHR12147:SF26">
    <property type="entry name" value="PEPTIDASE M28 DOMAIN-CONTAINING PROTEIN"/>
    <property type="match status" value="1"/>
</dbReference>
<comment type="subcellular location">
    <subcellularLocation>
        <location evidence="1">Secreted</location>
    </subcellularLocation>
</comment>
<dbReference type="PROSITE" id="PS50853">
    <property type="entry name" value="FN3"/>
    <property type="match status" value="1"/>
</dbReference>
<feature type="domain" description="Fibronectin type-III" evidence="4">
    <location>
        <begin position="364"/>
        <end position="449"/>
    </location>
</feature>
<dbReference type="AlphaFoldDB" id="A0A2S7IPL7"/>
<dbReference type="Gene3D" id="2.60.40.10">
    <property type="entry name" value="Immunoglobulins"/>
    <property type="match status" value="1"/>
</dbReference>
<dbReference type="InterPro" id="IPR036116">
    <property type="entry name" value="FN3_sf"/>
</dbReference>
<evidence type="ECO:0000259" key="4">
    <source>
        <dbReference type="PROSITE" id="PS50853"/>
    </source>
</evidence>
<evidence type="ECO:0000313" key="6">
    <source>
        <dbReference type="Proteomes" id="UP000239590"/>
    </source>
</evidence>
<keyword evidence="2" id="KW-0964">Secreted</keyword>
<accession>A0A2S7IPL7</accession>